<feature type="region of interest" description="Disordered" evidence="2">
    <location>
        <begin position="43"/>
        <end position="62"/>
    </location>
</feature>
<dbReference type="Gene3D" id="3.40.50.300">
    <property type="entry name" value="P-loop containing nucleotide triphosphate hydrolases"/>
    <property type="match status" value="1"/>
</dbReference>
<keyword evidence="3" id="KW-1133">Transmembrane helix</keyword>
<keyword evidence="3" id="KW-0812">Transmembrane</keyword>
<evidence type="ECO:0000313" key="6">
    <source>
        <dbReference type="Proteomes" id="UP001178507"/>
    </source>
</evidence>
<organism evidence="5 6">
    <name type="scientific">Effrenium voratum</name>
    <dbReference type="NCBI Taxonomy" id="2562239"/>
    <lineage>
        <taxon>Eukaryota</taxon>
        <taxon>Sar</taxon>
        <taxon>Alveolata</taxon>
        <taxon>Dinophyceae</taxon>
        <taxon>Suessiales</taxon>
        <taxon>Symbiodiniaceae</taxon>
        <taxon>Effrenium</taxon>
    </lineage>
</organism>
<dbReference type="SUPFAM" id="SSF57997">
    <property type="entry name" value="Tropomyosin"/>
    <property type="match status" value="1"/>
</dbReference>
<dbReference type="InterPro" id="IPR027417">
    <property type="entry name" value="P-loop_NTPase"/>
</dbReference>
<proteinExistence type="predicted"/>
<dbReference type="Gene3D" id="1.20.120.330">
    <property type="entry name" value="Nucleotidyltransferases domain 2"/>
    <property type="match status" value="1"/>
</dbReference>
<name>A0AA36HSS3_9DINO</name>
<dbReference type="GO" id="GO:0005525">
    <property type="term" value="F:GTP binding"/>
    <property type="evidence" value="ECO:0007669"/>
    <property type="project" value="InterPro"/>
</dbReference>
<protein>
    <recommendedName>
        <fullName evidence="4">G domain-containing protein</fullName>
    </recommendedName>
</protein>
<keyword evidence="3" id="KW-0472">Membrane</keyword>
<accession>A0AA36HSS3</accession>
<feature type="coiled-coil region" evidence="1">
    <location>
        <begin position="501"/>
        <end position="563"/>
    </location>
</feature>
<evidence type="ECO:0000256" key="2">
    <source>
        <dbReference type="SAM" id="MobiDB-lite"/>
    </source>
</evidence>
<comment type="caution">
    <text evidence="5">The sequence shown here is derived from an EMBL/GenBank/DDBJ whole genome shotgun (WGS) entry which is preliminary data.</text>
</comment>
<evidence type="ECO:0000259" key="4">
    <source>
        <dbReference type="Pfam" id="PF01926"/>
    </source>
</evidence>
<evidence type="ECO:0000313" key="5">
    <source>
        <dbReference type="EMBL" id="CAJ1374660.1"/>
    </source>
</evidence>
<feature type="transmembrane region" description="Helical" evidence="3">
    <location>
        <begin position="471"/>
        <end position="487"/>
    </location>
</feature>
<dbReference type="InterPro" id="IPR006073">
    <property type="entry name" value="GTP-bd"/>
</dbReference>
<feature type="domain" description="G" evidence="4">
    <location>
        <begin position="112"/>
        <end position="221"/>
    </location>
</feature>
<gene>
    <name evidence="5" type="ORF">EVOR1521_LOCUS4150</name>
</gene>
<feature type="transmembrane region" description="Helical" evidence="3">
    <location>
        <begin position="412"/>
        <end position="433"/>
    </location>
</feature>
<dbReference type="SUPFAM" id="SSF52540">
    <property type="entry name" value="P-loop containing nucleoside triphosphate hydrolases"/>
    <property type="match status" value="1"/>
</dbReference>
<keyword evidence="1" id="KW-0175">Coiled coil</keyword>
<sequence>MDEPLLSDCVARAETGWLQLHESWGRALKRLFTSAALLDALKPKDVPDTSDTSSEFSLVSEPVSEPDVPGLLEKILGHAAQGFSDTRVLEAKPGFLEDVMKMPTQLISTHSCVVLGPAGTGKTTLVNHLAGARFHAGPQADDKTLEAQSCALRLPKNSKVSFVLIDTPGWSHETSTDIKEEYKKVLKEKQLVSEHTPHIILFCVSVSNIRQFQDREAARMSDRLHELKFDQRFPIKVVPVATFGDTQQPAKIDELKSTVKALATKAFKDTGAQVEEPACTMFPPHGQAKGVEELKDQLSGVLDEQIRSPEFQSLWQLAFATSVEAATREHCESHPDNDSALRLFKSAFCTVAAACGKEVDVGSFNEMTAEFEEPPWWVIREIPTEKLTWRLVRSFNPAMLLGLTTFAWLCNWTKLCVAFVALAAVCFMVVLFWRPRYGCHMCTTWLQSLKRQQSQLQTGLRRMQRLRARHLAIMLLFVALILVWAELNHEVATTLMLRGQLDQAKHELKTTQGKLHHVKHELNTAKHELNTAKHELNTTQGKLDHKKQELNTTQGNLNDMNEKYKKYMCAWKKRELRGQCQGLKSMDLVHTAETCEEVCCQAGKDSCSTWQYSADEGCWVGKPSSCDGTTDGSWLGRDRK</sequence>
<evidence type="ECO:0000256" key="3">
    <source>
        <dbReference type="SAM" id="Phobius"/>
    </source>
</evidence>
<keyword evidence="6" id="KW-1185">Reference proteome</keyword>
<dbReference type="EMBL" id="CAUJNA010000269">
    <property type="protein sequence ID" value="CAJ1374660.1"/>
    <property type="molecule type" value="Genomic_DNA"/>
</dbReference>
<dbReference type="CDD" id="cd00882">
    <property type="entry name" value="Ras_like_GTPase"/>
    <property type="match status" value="1"/>
</dbReference>
<dbReference type="Proteomes" id="UP001178507">
    <property type="component" value="Unassembled WGS sequence"/>
</dbReference>
<dbReference type="AlphaFoldDB" id="A0AA36HSS3"/>
<evidence type="ECO:0000256" key="1">
    <source>
        <dbReference type="SAM" id="Coils"/>
    </source>
</evidence>
<reference evidence="5" key="1">
    <citation type="submission" date="2023-08" db="EMBL/GenBank/DDBJ databases">
        <authorList>
            <person name="Chen Y."/>
            <person name="Shah S."/>
            <person name="Dougan E. K."/>
            <person name="Thang M."/>
            <person name="Chan C."/>
        </authorList>
    </citation>
    <scope>NUCLEOTIDE SEQUENCE</scope>
</reference>
<dbReference type="Pfam" id="PF01926">
    <property type="entry name" value="MMR_HSR1"/>
    <property type="match status" value="1"/>
</dbReference>